<gene>
    <name evidence="2" type="ORF">ACFFV7_09505</name>
</gene>
<name>A0ABV5IBT7_9ACTN</name>
<evidence type="ECO:0000313" key="3">
    <source>
        <dbReference type="Proteomes" id="UP001589647"/>
    </source>
</evidence>
<evidence type="ECO:0000313" key="2">
    <source>
        <dbReference type="EMBL" id="MFB9201425.1"/>
    </source>
</evidence>
<accession>A0ABV5IBT7</accession>
<reference evidence="2 3" key="1">
    <citation type="submission" date="2024-09" db="EMBL/GenBank/DDBJ databases">
        <authorList>
            <person name="Sun Q."/>
            <person name="Mori K."/>
        </authorList>
    </citation>
    <scope>NUCLEOTIDE SEQUENCE [LARGE SCALE GENOMIC DNA]</scope>
    <source>
        <strain evidence="2 3">CCM 3426</strain>
    </source>
</reference>
<proteinExistence type="predicted"/>
<feature type="region of interest" description="Disordered" evidence="1">
    <location>
        <begin position="45"/>
        <end position="71"/>
    </location>
</feature>
<keyword evidence="3" id="KW-1185">Reference proteome</keyword>
<dbReference type="EMBL" id="JBHMEI010000005">
    <property type="protein sequence ID" value="MFB9201425.1"/>
    <property type="molecule type" value="Genomic_DNA"/>
</dbReference>
<feature type="compositionally biased region" description="Polar residues" evidence="1">
    <location>
        <begin position="53"/>
        <end position="65"/>
    </location>
</feature>
<evidence type="ECO:0000256" key="1">
    <source>
        <dbReference type="SAM" id="MobiDB-lite"/>
    </source>
</evidence>
<sequence>MAPTDNGWHLEQSWPGLVADRDGVEYAPAELVKVASALWAKFPELYGSDPNARPTTATRPGQGSQPDVEGQGASLQVFADHLEHVKRWDGGKSFAAALMQGHKELTTVYEQVNEKLRIAFALIDAGAGNYKRADAANGG</sequence>
<organism evidence="2 3">
    <name type="scientific">Nonomuraea spiralis</name>
    <dbReference type="NCBI Taxonomy" id="46182"/>
    <lineage>
        <taxon>Bacteria</taxon>
        <taxon>Bacillati</taxon>
        <taxon>Actinomycetota</taxon>
        <taxon>Actinomycetes</taxon>
        <taxon>Streptosporangiales</taxon>
        <taxon>Streptosporangiaceae</taxon>
        <taxon>Nonomuraea</taxon>
    </lineage>
</organism>
<dbReference type="Proteomes" id="UP001589647">
    <property type="component" value="Unassembled WGS sequence"/>
</dbReference>
<dbReference type="RefSeq" id="WP_189649959.1">
    <property type="nucleotide sequence ID" value="NZ_BMRC01000011.1"/>
</dbReference>
<comment type="caution">
    <text evidence="2">The sequence shown here is derived from an EMBL/GenBank/DDBJ whole genome shotgun (WGS) entry which is preliminary data.</text>
</comment>
<protein>
    <submittedName>
        <fullName evidence="2">Uncharacterized protein</fullName>
    </submittedName>
</protein>